<evidence type="ECO:0000313" key="1">
    <source>
        <dbReference type="EMBL" id="KAJ5458910.1"/>
    </source>
</evidence>
<protein>
    <submittedName>
        <fullName evidence="1">Uncharacterized protein</fullName>
    </submittedName>
</protein>
<organism evidence="1 2">
    <name type="scientific">Penicillium desertorum</name>
    <dbReference type="NCBI Taxonomy" id="1303715"/>
    <lineage>
        <taxon>Eukaryota</taxon>
        <taxon>Fungi</taxon>
        <taxon>Dikarya</taxon>
        <taxon>Ascomycota</taxon>
        <taxon>Pezizomycotina</taxon>
        <taxon>Eurotiomycetes</taxon>
        <taxon>Eurotiomycetidae</taxon>
        <taxon>Eurotiales</taxon>
        <taxon>Aspergillaceae</taxon>
        <taxon>Penicillium</taxon>
    </lineage>
</organism>
<comment type="caution">
    <text evidence="1">The sequence shown here is derived from an EMBL/GenBank/DDBJ whole genome shotgun (WGS) entry which is preliminary data.</text>
</comment>
<gene>
    <name evidence="1" type="ORF">N7530_010854</name>
</gene>
<dbReference type="EMBL" id="JAPWDO010000008">
    <property type="protein sequence ID" value="KAJ5458910.1"/>
    <property type="molecule type" value="Genomic_DNA"/>
</dbReference>
<keyword evidence="2" id="KW-1185">Reference proteome</keyword>
<dbReference type="Proteomes" id="UP001147760">
    <property type="component" value="Unassembled WGS sequence"/>
</dbReference>
<proteinExistence type="predicted"/>
<reference evidence="1" key="1">
    <citation type="submission" date="2022-12" db="EMBL/GenBank/DDBJ databases">
        <authorList>
            <person name="Petersen C."/>
        </authorList>
    </citation>
    <scope>NUCLEOTIDE SEQUENCE</scope>
    <source>
        <strain evidence="1">IBT 17660</strain>
    </source>
</reference>
<evidence type="ECO:0000313" key="2">
    <source>
        <dbReference type="Proteomes" id="UP001147760"/>
    </source>
</evidence>
<sequence length="64" mass="6665">MTLAAPAAVPADSPCQFYPTYGDCIQGEGQLCIASCTGASRRRLTNCLNQCPATANDACNAYCT</sequence>
<dbReference type="AlphaFoldDB" id="A0A9W9WGJ5"/>
<reference evidence="1" key="2">
    <citation type="journal article" date="2023" name="IMA Fungus">
        <title>Comparative genomic study of the Penicillium genus elucidates a diverse pangenome and 15 lateral gene transfer events.</title>
        <authorList>
            <person name="Petersen C."/>
            <person name="Sorensen T."/>
            <person name="Nielsen M.R."/>
            <person name="Sondergaard T.E."/>
            <person name="Sorensen J.L."/>
            <person name="Fitzpatrick D.A."/>
            <person name="Frisvad J.C."/>
            <person name="Nielsen K.L."/>
        </authorList>
    </citation>
    <scope>NUCLEOTIDE SEQUENCE</scope>
    <source>
        <strain evidence="1">IBT 17660</strain>
    </source>
</reference>
<accession>A0A9W9WGJ5</accession>
<name>A0A9W9WGJ5_9EURO</name>